<reference evidence="3 4" key="1">
    <citation type="submission" date="2024-01" db="EMBL/GenBank/DDBJ databases">
        <title>A draft genome for the cacao thread blight pathogen Marasmiellus scandens.</title>
        <authorList>
            <person name="Baruah I.K."/>
            <person name="Leung J."/>
            <person name="Bukari Y."/>
            <person name="Amoako-Attah I."/>
            <person name="Meinhardt L.W."/>
            <person name="Bailey B.A."/>
            <person name="Cohen S.P."/>
        </authorList>
    </citation>
    <scope>NUCLEOTIDE SEQUENCE [LARGE SCALE GENOMIC DNA]</scope>
    <source>
        <strain evidence="3 4">GH-19</strain>
    </source>
</reference>
<dbReference type="EMBL" id="JBANRG010000014">
    <property type="protein sequence ID" value="KAK7460801.1"/>
    <property type="molecule type" value="Genomic_DNA"/>
</dbReference>
<sequence>MSTRYVKLISELSEDGSTLTVTGPPTPQIYPPGPAYIYVVTGEGVPSFGRKTLVGDGQSPPADEAARISMLENTYPANITYEQPRVLPTCGRVGGGESITGSFPPTAVTGNTRPTPSSALDGSNVALSAIVTSTPQA</sequence>
<comment type="caution">
    <text evidence="3">The sequence shown here is derived from an EMBL/GenBank/DDBJ whole genome shotgun (WGS) entry which is preliminary data.</text>
</comment>
<evidence type="ECO:0000313" key="4">
    <source>
        <dbReference type="Proteomes" id="UP001498398"/>
    </source>
</evidence>
<evidence type="ECO:0000259" key="2">
    <source>
        <dbReference type="Pfam" id="PF09118"/>
    </source>
</evidence>
<feature type="domain" description="Galactose oxidase-like Early set" evidence="2">
    <location>
        <begin position="1"/>
        <end position="50"/>
    </location>
</feature>
<dbReference type="InterPro" id="IPR014756">
    <property type="entry name" value="Ig_E-set"/>
</dbReference>
<feature type="compositionally biased region" description="Polar residues" evidence="1">
    <location>
        <begin position="99"/>
        <end position="121"/>
    </location>
</feature>
<dbReference type="InterPro" id="IPR013783">
    <property type="entry name" value="Ig-like_fold"/>
</dbReference>
<dbReference type="SUPFAM" id="SSF81296">
    <property type="entry name" value="E set domains"/>
    <property type="match status" value="1"/>
</dbReference>
<organism evidence="3 4">
    <name type="scientific">Marasmiellus scandens</name>
    <dbReference type="NCBI Taxonomy" id="2682957"/>
    <lineage>
        <taxon>Eukaryota</taxon>
        <taxon>Fungi</taxon>
        <taxon>Dikarya</taxon>
        <taxon>Basidiomycota</taxon>
        <taxon>Agaricomycotina</taxon>
        <taxon>Agaricomycetes</taxon>
        <taxon>Agaricomycetidae</taxon>
        <taxon>Agaricales</taxon>
        <taxon>Marasmiineae</taxon>
        <taxon>Omphalotaceae</taxon>
        <taxon>Marasmiellus</taxon>
    </lineage>
</organism>
<evidence type="ECO:0000313" key="3">
    <source>
        <dbReference type="EMBL" id="KAK7460801.1"/>
    </source>
</evidence>
<dbReference type="Pfam" id="PF09118">
    <property type="entry name" value="GO-like_E_set"/>
    <property type="match status" value="1"/>
</dbReference>
<evidence type="ECO:0000256" key="1">
    <source>
        <dbReference type="SAM" id="MobiDB-lite"/>
    </source>
</evidence>
<dbReference type="InterPro" id="IPR015202">
    <property type="entry name" value="GO-like_E_set"/>
</dbReference>
<dbReference type="Proteomes" id="UP001498398">
    <property type="component" value="Unassembled WGS sequence"/>
</dbReference>
<name>A0ABR1JGB0_9AGAR</name>
<keyword evidence="4" id="KW-1185">Reference proteome</keyword>
<feature type="region of interest" description="Disordered" evidence="1">
    <location>
        <begin position="97"/>
        <end position="121"/>
    </location>
</feature>
<proteinExistence type="predicted"/>
<gene>
    <name evidence="3" type="ORF">VKT23_008730</name>
</gene>
<dbReference type="Gene3D" id="2.60.40.10">
    <property type="entry name" value="Immunoglobulins"/>
    <property type="match status" value="1"/>
</dbReference>
<accession>A0ABR1JGB0</accession>
<protein>
    <recommendedName>
        <fullName evidence="2">Galactose oxidase-like Early set domain-containing protein</fullName>
    </recommendedName>
</protein>